<dbReference type="NCBIfam" id="TIGR02913">
    <property type="entry name" value="HAF_rpt"/>
    <property type="match status" value="6"/>
</dbReference>
<accession>H1XSH3</accession>
<gene>
    <name evidence="2" type="ORF">Cabys_505</name>
    <name evidence="3" type="ORF">Calab_1769</name>
</gene>
<dbReference type="RefSeq" id="WP_006928503.1">
    <property type="nucleotide sequence ID" value="NZ_CM001402.1"/>
</dbReference>
<proteinExistence type="predicted"/>
<sequence precursor="true">MKSVMLSGFVFIVFLLSVPDLVKGQTLTWLQGVVNNECQAWAVSADGNIVVGEAEVAGGSHHAVRWVNGSVEDIGTLGGVWSRANCVTGDGQLVVGYASQANNDHRAFRWTSSGGLESLGTLGGAHSEAFGVSDDGAVVVGQSKSPDNSSLAFRWENGVIQNLGTLGGLHSHAYGASADGNIVVGWARDSSNNWRAFRWENGHMQDLGTLGGANATALNISPDGSVIVGYADTSFFSARYHAFRWQDGIMEDLGTLGGHYSEAYAASMNGEVIVGWAEDSLFRWRAFRWYNGQMEDLNETYADLLNDGSTLHFAVDVSPDGRYICGWGWHAGSYASKTAFLLDTGVSVKIDPKDDRPSPIAFKLLPNYPNPFNPATVISFQLEQASPVTLEIFDGQGKRIKTLLNKVMLPGKHVVRWNGSNHAGQPVAAGVYWYRLRAGDFSATRKMVLVK</sequence>
<dbReference type="InParanoid" id="H1XSH3"/>
<reference evidence="2 5" key="2">
    <citation type="submission" date="2016-11" db="EMBL/GenBank/DDBJ databases">
        <title>Genomic analysis of Caldithrix abyssi and proposal of a novel bacterial phylum Caldithrichaeota.</title>
        <authorList>
            <person name="Kublanov I."/>
            <person name="Sigalova O."/>
            <person name="Gavrilov S."/>
            <person name="Lebedinsky A."/>
            <person name="Ivanova N."/>
            <person name="Daum C."/>
            <person name="Reddy T."/>
            <person name="Klenk H.P."/>
            <person name="Goker M."/>
            <person name="Reva O."/>
            <person name="Miroshnichenko M."/>
            <person name="Kyprides N."/>
            <person name="Woyke T."/>
            <person name="Gelfand M."/>
        </authorList>
    </citation>
    <scope>NUCLEOTIDE SEQUENCE [LARGE SCALE GENOMIC DNA]</scope>
    <source>
        <strain evidence="2 5">LF13</strain>
    </source>
</reference>
<dbReference type="KEGG" id="caby:Cabys_505"/>
<dbReference type="eggNOG" id="COG5563">
    <property type="taxonomic scope" value="Bacteria"/>
</dbReference>
<dbReference type="EMBL" id="CM001402">
    <property type="protein sequence ID" value="EHO41385.1"/>
    <property type="molecule type" value="Genomic_DNA"/>
</dbReference>
<name>H1XSH3_CALAY</name>
<evidence type="ECO:0000259" key="1">
    <source>
        <dbReference type="Pfam" id="PF13860"/>
    </source>
</evidence>
<dbReference type="Pfam" id="PF13860">
    <property type="entry name" value="FlgD_ig"/>
    <property type="match status" value="1"/>
</dbReference>
<evidence type="ECO:0000313" key="2">
    <source>
        <dbReference type="EMBL" id="APF17256.1"/>
    </source>
</evidence>
<dbReference type="InterPro" id="IPR025965">
    <property type="entry name" value="FlgD/Vpr_Ig-like"/>
</dbReference>
<dbReference type="Gene3D" id="2.60.40.4070">
    <property type="match status" value="1"/>
</dbReference>
<dbReference type="EMBL" id="CP018099">
    <property type="protein sequence ID" value="APF17256.1"/>
    <property type="molecule type" value="Genomic_DNA"/>
</dbReference>
<evidence type="ECO:0000313" key="4">
    <source>
        <dbReference type="Proteomes" id="UP000004671"/>
    </source>
</evidence>
<dbReference type="STRING" id="880073.Cabys_505"/>
<dbReference type="SUPFAM" id="SSF75011">
    <property type="entry name" value="3-carboxy-cis,cis-mucoante lactonizing enzyme"/>
    <property type="match status" value="1"/>
</dbReference>
<protein>
    <submittedName>
        <fullName evidence="3">Extracellular repeat protein, HAF family</fullName>
    </submittedName>
    <submittedName>
        <fullName evidence="2">Por secretion system C-terminal sorting domain-containing protein</fullName>
    </submittedName>
</protein>
<dbReference type="HOGENOM" id="CLU_036705_0_0_0"/>
<dbReference type="InterPro" id="IPR014262">
    <property type="entry name" value="HAF_rpt"/>
</dbReference>
<dbReference type="Proteomes" id="UP000004671">
    <property type="component" value="Chromosome"/>
</dbReference>
<dbReference type="OrthoDB" id="6848220at2"/>
<dbReference type="AlphaFoldDB" id="H1XSH3"/>
<dbReference type="SUPFAM" id="SSF101898">
    <property type="entry name" value="NHL repeat"/>
    <property type="match status" value="1"/>
</dbReference>
<dbReference type="InterPro" id="IPR026444">
    <property type="entry name" value="Secre_tail"/>
</dbReference>
<evidence type="ECO:0000313" key="5">
    <source>
        <dbReference type="Proteomes" id="UP000183868"/>
    </source>
</evidence>
<keyword evidence="4" id="KW-1185">Reference proteome</keyword>
<dbReference type="NCBIfam" id="TIGR04183">
    <property type="entry name" value="Por_Secre_tail"/>
    <property type="match status" value="1"/>
</dbReference>
<reference evidence="3 4" key="1">
    <citation type="submission" date="2011-09" db="EMBL/GenBank/DDBJ databases">
        <title>The permanent draft genome of Caldithrix abyssi DSM 13497.</title>
        <authorList>
            <consortium name="US DOE Joint Genome Institute (JGI-PGF)"/>
            <person name="Lucas S."/>
            <person name="Han J."/>
            <person name="Lapidus A."/>
            <person name="Bruce D."/>
            <person name="Goodwin L."/>
            <person name="Pitluck S."/>
            <person name="Peters L."/>
            <person name="Kyrpides N."/>
            <person name="Mavromatis K."/>
            <person name="Ivanova N."/>
            <person name="Mikhailova N."/>
            <person name="Chertkov O."/>
            <person name="Detter J.C."/>
            <person name="Tapia R."/>
            <person name="Han C."/>
            <person name="Land M."/>
            <person name="Hauser L."/>
            <person name="Markowitz V."/>
            <person name="Cheng J.-F."/>
            <person name="Hugenholtz P."/>
            <person name="Woyke T."/>
            <person name="Wu D."/>
            <person name="Spring S."/>
            <person name="Brambilla E."/>
            <person name="Klenk H.-P."/>
            <person name="Eisen J.A."/>
        </authorList>
    </citation>
    <scope>NUCLEOTIDE SEQUENCE [LARGE SCALE GENOMIC DNA]</scope>
    <source>
        <strain evidence="3 4">DSM 13497</strain>
    </source>
</reference>
<organism evidence="3 4">
    <name type="scientific">Caldithrix abyssi DSM 13497</name>
    <dbReference type="NCBI Taxonomy" id="880073"/>
    <lineage>
        <taxon>Bacteria</taxon>
        <taxon>Pseudomonadati</taxon>
        <taxon>Calditrichota</taxon>
        <taxon>Calditrichia</taxon>
        <taxon>Calditrichales</taxon>
        <taxon>Calditrichaceae</taxon>
        <taxon>Caldithrix</taxon>
    </lineage>
</organism>
<evidence type="ECO:0000313" key="3">
    <source>
        <dbReference type="EMBL" id="EHO41385.1"/>
    </source>
</evidence>
<feature type="domain" description="FlgD/Vpr Ig-like" evidence="1">
    <location>
        <begin position="378"/>
        <end position="436"/>
    </location>
</feature>
<dbReference type="PaxDb" id="880073-Calab_1769"/>
<dbReference type="Proteomes" id="UP000183868">
    <property type="component" value="Chromosome"/>
</dbReference>